<evidence type="ECO:0000313" key="1">
    <source>
        <dbReference type="EMBL" id="WYW17343.1"/>
    </source>
</evidence>
<gene>
    <name evidence="1" type="ORF">LCL61_17480</name>
</gene>
<dbReference type="EMBL" id="CP150484">
    <property type="protein sequence ID" value="WYW17343.1"/>
    <property type="molecule type" value="Genomic_DNA"/>
</dbReference>
<proteinExistence type="predicted"/>
<dbReference type="Proteomes" id="UP001456344">
    <property type="component" value="Chromosome"/>
</dbReference>
<sequence length="88" mass="10032">MVPLAEAARSGTRTWSRADRTRYANDPRVLVAVTAKSNRSKGDSDPAKWLPGKDKCGYLARWVETKHRYQMTVDQTEHDAIASRLRRC</sequence>
<protein>
    <submittedName>
        <fullName evidence="1">DUF1524 domain-containing protein</fullName>
    </submittedName>
</protein>
<name>A0ACD5BD79_9PSEU</name>
<accession>A0ACD5BD79</accession>
<reference evidence="1" key="1">
    <citation type="submission" date="2023-10" db="EMBL/GenBank/DDBJ databases">
        <title>Whole genome sequencing of actinobacterial strain Amycolatopsis sp. (BCA-696) identifies the underlying plant growth-promoting genes.</title>
        <authorList>
            <person name="Gandham P."/>
            <person name="Vadla N."/>
            <person name="Saji A."/>
            <person name="Srinivas V."/>
            <person name="Ruperao P."/>
            <person name="Selvanayagam S."/>
            <person name="Saxena R.K."/>
            <person name="Rathore A."/>
            <person name="Gopalakrishnan S."/>
            <person name="Thakur V."/>
        </authorList>
    </citation>
    <scope>NUCLEOTIDE SEQUENCE</scope>
    <source>
        <strain evidence="1">BCA-696</strain>
    </source>
</reference>
<keyword evidence="2" id="KW-1185">Reference proteome</keyword>
<evidence type="ECO:0000313" key="2">
    <source>
        <dbReference type="Proteomes" id="UP001456344"/>
    </source>
</evidence>
<organism evidence="1 2">
    <name type="scientific">Amycolatopsis coloradensis</name>
    <dbReference type="NCBI Taxonomy" id="76021"/>
    <lineage>
        <taxon>Bacteria</taxon>
        <taxon>Bacillati</taxon>
        <taxon>Actinomycetota</taxon>
        <taxon>Actinomycetes</taxon>
        <taxon>Pseudonocardiales</taxon>
        <taxon>Pseudonocardiaceae</taxon>
        <taxon>Amycolatopsis</taxon>
    </lineage>
</organism>